<evidence type="ECO:0000313" key="2">
    <source>
        <dbReference type="Proteomes" id="UP000304953"/>
    </source>
</evidence>
<proteinExistence type="predicted"/>
<comment type="caution">
    <text evidence="1">The sequence shown here is derived from an EMBL/GenBank/DDBJ whole genome shotgun (WGS) entry which is preliminary data.</text>
</comment>
<sequence length="341" mass="35695">MKYQTKMIVLLLAALAALLLGIGIGSVYVAPGDILAILFNHFFDVPLPDSLPASYPAMVLNMRLPRVILAFLTGAALAMSGTVTQSILQNPLASPFGLGISSGAGLGAAIVITLGLTAAGTGAFLLPGVSLVFALATVFLVVLISSRLDSGVSNITIILVGTVFSLFCNAVMNLLAASSPSYGERIQLWLLGSFSMKEWNAVGVLALAAVLGLVFFLFYARELDVTTFGEESARAMGVDLLKLKRILLAAIAALTGAAVAFVGIIGFVDLIAPHIVRRWFGAVHRKVLPASALFGGTFLVLCDLAARTLIPAREIPIGAITALLGAPFFLYIFFAGRRNGD</sequence>
<dbReference type="Proteomes" id="UP000304953">
    <property type="component" value="Unassembled WGS sequence"/>
</dbReference>
<keyword evidence="2" id="KW-1185">Reference proteome</keyword>
<organism evidence="1 2">
    <name type="scientific">Petralouisia muris</name>
    <dbReference type="NCBI Taxonomy" id="3032872"/>
    <lineage>
        <taxon>Bacteria</taxon>
        <taxon>Bacillati</taxon>
        <taxon>Bacillota</taxon>
        <taxon>Clostridia</taxon>
        <taxon>Lachnospirales</taxon>
        <taxon>Lachnospiraceae</taxon>
        <taxon>Petralouisia</taxon>
    </lineage>
</organism>
<gene>
    <name evidence="1" type="ORF">E5329_12270</name>
</gene>
<accession>A0AC61RVN2</accession>
<evidence type="ECO:0000313" key="1">
    <source>
        <dbReference type="EMBL" id="TGY95928.1"/>
    </source>
</evidence>
<dbReference type="EMBL" id="SRYA01000022">
    <property type="protein sequence ID" value="TGY95928.1"/>
    <property type="molecule type" value="Genomic_DNA"/>
</dbReference>
<protein>
    <submittedName>
        <fullName evidence="1">Iron ABC transporter permease</fullName>
    </submittedName>
</protein>
<name>A0AC61RVN2_9FIRM</name>
<reference evidence="1" key="1">
    <citation type="submission" date="2019-04" db="EMBL/GenBank/DDBJ databases">
        <title>Microbes associate with the intestines of laboratory mice.</title>
        <authorList>
            <person name="Navarre W."/>
            <person name="Wong E."/>
            <person name="Huang K."/>
            <person name="Tropini C."/>
            <person name="Ng K."/>
            <person name="Yu B."/>
        </authorList>
    </citation>
    <scope>NUCLEOTIDE SEQUENCE</scope>
    <source>
        <strain evidence="1">NM01_1-7b</strain>
    </source>
</reference>